<proteinExistence type="predicted"/>
<organism evidence="1 2">
    <name type="scientific">Streblomastix strix</name>
    <dbReference type="NCBI Taxonomy" id="222440"/>
    <lineage>
        <taxon>Eukaryota</taxon>
        <taxon>Metamonada</taxon>
        <taxon>Preaxostyla</taxon>
        <taxon>Oxymonadida</taxon>
        <taxon>Streblomastigidae</taxon>
        <taxon>Streblomastix</taxon>
    </lineage>
</organism>
<evidence type="ECO:0000313" key="2">
    <source>
        <dbReference type="Proteomes" id="UP000324800"/>
    </source>
</evidence>
<comment type="caution">
    <text evidence="1">The sequence shown here is derived from an EMBL/GenBank/DDBJ whole genome shotgun (WGS) entry which is preliminary data.</text>
</comment>
<dbReference type="Proteomes" id="UP000324800">
    <property type="component" value="Unassembled WGS sequence"/>
</dbReference>
<feature type="non-terminal residue" evidence="1">
    <location>
        <position position="155"/>
    </location>
</feature>
<gene>
    <name evidence="1" type="ORF">EZS28_046653</name>
</gene>
<dbReference type="EMBL" id="SNRW01030798">
    <property type="protein sequence ID" value="KAA6357820.1"/>
    <property type="molecule type" value="Genomic_DNA"/>
</dbReference>
<accession>A0A5J4TJ76</accession>
<evidence type="ECO:0000313" key="1">
    <source>
        <dbReference type="EMBL" id="KAA6357820.1"/>
    </source>
</evidence>
<reference evidence="1 2" key="1">
    <citation type="submission" date="2019-03" db="EMBL/GenBank/DDBJ databases">
        <title>Single cell metagenomics reveals metabolic interactions within the superorganism composed of flagellate Streblomastix strix and complex community of Bacteroidetes bacteria on its surface.</title>
        <authorList>
            <person name="Treitli S.C."/>
            <person name="Kolisko M."/>
            <person name="Husnik F."/>
            <person name="Keeling P."/>
            <person name="Hampl V."/>
        </authorList>
    </citation>
    <scope>NUCLEOTIDE SEQUENCE [LARGE SCALE GENOMIC DNA]</scope>
    <source>
        <strain evidence="1">ST1C</strain>
    </source>
</reference>
<dbReference type="AlphaFoldDB" id="A0A5J4TJ76"/>
<protein>
    <submittedName>
        <fullName evidence="1">Uncharacterized protein</fullName>
    </submittedName>
</protein>
<sequence length="155" mass="17351">MAAPHAMGQMTIEPNGDKRNQGIRLMKNKANWDSFVLTSCNADPQDRDDVWKVGQTSSQFSISKQKDEAQDYKGIIIDFDCTALKFNNQIVAPLPVPPTDYVTQQKLALSTGLNHVTGLLDYFGAYITALRGILRNETLNFGFAESYITENRVYP</sequence>
<name>A0A5J4TJ76_9EUKA</name>